<protein>
    <submittedName>
        <fullName evidence="1">Uncharacterized protein</fullName>
    </submittedName>
</protein>
<dbReference type="EMBL" id="JAQQAL010000007">
    <property type="protein sequence ID" value="MDC7225492.1"/>
    <property type="molecule type" value="Genomic_DNA"/>
</dbReference>
<evidence type="ECO:0000313" key="2">
    <source>
        <dbReference type="Proteomes" id="UP001221217"/>
    </source>
</evidence>
<comment type="caution">
    <text evidence="1">The sequence shown here is derived from an EMBL/GenBank/DDBJ whole genome shotgun (WGS) entry which is preliminary data.</text>
</comment>
<accession>A0AAJ1ID02</accession>
<dbReference type="AlphaFoldDB" id="A0AAJ1ID02"/>
<dbReference type="Gene3D" id="2.180.10.10">
    <property type="entry name" value="RHS repeat-associated core"/>
    <property type="match status" value="1"/>
</dbReference>
<name>A0AAJ1ID02_9SPIO</name>
<reference evidence="1 2" key="1">
    <citation type="submission" date="2022-12" db="EMBL/GenBank/DDBJ databases">
        <title>Metagenome assembled genome from gulf of manar.</title>
        <authorList>
            <person name="Kohli P."/>
            <person name="Pk S."/>
            <person name="Venkata Ramana C."/>
            <person name="Sasikala C."/>
        </authorList>
    </citation>
    <scope>NUCLEOTIDE SEQUENCE [LARGE SCALE GENOMIC DNA]</scope>
    <source>
        <strain evidence="1">JB008</strain>
    </source>
</reference>
<gene>
    <name evidence="1" type="ORF">PQJ61_01865</name>
</gene>
<organism evidence="1 2">
    <name type="scientific">Candidatus Thalassospirochaeta sargassi</name>
    <dbReference type="NCBI Taxonomy" id="3119039"/>
    <lineage>
        <taxon>Bacteria</taxon>
        <taxon>Pseudomonadati</taxon>
        <taxon>Spirochaetota</taxon>
        <taxon>Spirochaetia</taxon>
        <taxon>Spirochaetales</taxon>
        <taxon>Spirochaetaceae</taxon>
        <taxon>Candidatus Thalassospirochaeta</taxon>
    </lineage>
</organism>
<sequence length="300" mass="35419">MPDVKKQLAIIIFLSLLAEFAVLAETIPGKQDYRYQWPVSIFPVEQPYGNVKNIIETAYTMADDNGNREFKYELILRYSEDGLLMAEEYYNKDGSPGNSIEYSYEDGLLVLKTQRHPEVINPDREIFTHMPDGRIMMAEKIFSTGNYGWRFQNSYDNNGRIILTSKFDRYWKWKLVYSRMFGYNERGLLSSTEGFGMESELLWRDEYFYDDEDRLVKSVKYNPQDELVVSIFNEYDERGNYTRREFFDATDSSFAVYSYGWDYDDMGNWIAKVIGREVEGSRSAYLVPDSMISRVIEYYE</sequence>
<proteinExistence type="predicted"/>
<evidence type="ECO:0000313" key="1">
    <source>
        <dbReference type="EMBL" id="MDC7225492.1"/>
    </source>
</evidence>
<dbReference type="Proteomes" id="UP001221217">
    <property type="component" value="Unassembled WGS sequence"/>
</dbReference>